<keyword evidence="1" id="KW-0812">Transmembrane</keyword>
<organism evidence="2 3">
    <name type="scientific">Candidatus Endobugula sertula</name>
    <name type="common">Bugula neritina bacterial symbiont</name>
    <dbReference type="NCBI Taxonomy" id="62101"/>
    <lineage>
        <taxon>Bacteria</taxon>
        <taxon>Pseudomonadati</taxon>
        <taxon>Pseudomonadota</taxon>
        <taxon>Gammaproteobacteria</taxon>
        <taxon>Cellvibrionales</taxon>
        <taxon>Cellvibrionaceae</taxon>
        <taxon>Candidatus Endobugula</taxon>
    </lineage>
</organism>
<keyword evidence="1" id="KW-1133">Transmembrane helix</keyword>
<accession>A0A1D2QU66</accession>
<evidence type="ECO:0000313" key="2">
    <source>
        <dbReference type="EMBL" id="ODS25080.1"/>
    </source>
</evidence>
<feature type="transmembrane region" description="Helical" evidence="1">
    <location>
        <begin position="40"/>
        <end position="58"/>
    </location>
</feature>
<dbReference type="Proteomes" id="UP000242502">
    <property type="component" value="Unassembled WGS sequence"/>
</dbReference>
<proteinExistence type="predicted"/>
<evidence type="ECO:0000313" key="3">
    <source>
        <dbReference type="Proteomes" id="UP000242502"/>
    </source>
</evidence>
<dbReference type="EMBL" id="MDLC01000002">
    <property type="protein sequence ID" value="ODS25080.1"/>
    <property type="molecule type" value="Genomic_DNA"/>
</dbReference>
<keyword evidence="1" id="KW-0472">Membrane</keyword>
<gene>
    <name evidence="2" type="ORF">AB835_00830</name>
</gene>
<reference evidence="2 3" key="1">
    <citation type="journal article" date="2016" name="Appl. Environ. Microbiol.">
        <title>Lack of Overt Genome Reduction in the Bryostatin-Producing Bryozoan Symbiont "Candidatus Endobugula sertula".</title>
        <authorList>
            <person name="Miller I.J."/>
            <person name="Vanee N."/>
            <person name="Fong S.S."/>
            <person name="Lim-Fong G.E."/>
            <person name="Kwan J.C."/>
        </authorList>
    </citation>
    <scope>NUCLEOTIDE SEQUENCE [LARGE SCALE GENOMIC DNA]</scope>
    <source>
        <strain evidence="2">AB1-4</strain>
    </source>
</reference>
<evidence type="ECO:0000256" key="1">
    <source>
        <dbReference type="SAM" id="Phobius"/>
    </source>
</evidence>
<comment type="caution">
    <text evidence="2">The sequence shown here is derived from an EMBL/GenBank/DDBJ whole genome shotgun (WGS) entry which is preliminary data.</text>
</comment>
<feature type="transmembrane region" description="Helical" evidence="1">
    <location>
        <begin position="7"/>
        <end position="28"/>
    </location>
</feature>
<name>A0A1D2QU66_9GAMM</name>
<dbReference type="AlphaFoldDB" id="A0A1D2QU66"/>
<protein>
    <submittedName>
        <fullName evidence="2">Uncharacterized protein</fullName>
    </submittedName>
</protein>
<sequence>MTTPEKVFPQFKLGAMIFFLGLVVIYSSSQLLHPSIVQEVITLIGLILIGWGFLLSMWSQVRMLTGRILRFFAEDQIRK</sequence>